<reference evidence="2" key="1">
    <citation type="submission" date="2020-08" db="EMBL/GenBank/DDBJ databases">
        <title>Multicomponent nature underlies the extraordinary mechanical properties of spider dragline silk.</title>
        <authorList>
            <person name="Kono N."/>
            <person name="Nakamura H."/>
            <person name="Mori M."/>
            <person name="Yoshida Y."/>
            <person name="Ohtoshi R."/>
            <person name="Malay A.D."/>
            <person name="Moran D.A.P."/>
            <person name="Tomita M."/>
            <person name="Numata K."/>
            <person name="Arakawa K."/>
        </authorList>
    </citation>
    <scope>NUCLEOTIDE SEQUENCE</scope>
</reference>
<protein>
    <submittedName>
        <fullName evidence="2">Uncharacterized protein</fullName>
    </submittedName>
</protein>
<dbReference type="Proteomes" id="UP000886998">
    <property type="component" value="Unassembled WGS sequence"/>
</dbReference>
<gene>
    <name evidence="2" type="ORF">TNIN_287131</name>
</gene>
<organism evidence="2 3">
    <name type="scientific">Trichonephila inaurata madagascariensis</name>
    <dbReference type="NCBI Taxonomy" id="2747483"/>
    <lineage>
        <taxon>Eukaryota</taxon>
        <taxon>Metazoa</taxon>
        <taxon>Ecdysozoa</taxon>
        <taxon>Arthropoda</taxon>
        <taxon>Chelicerata</taxon>
        <taxon>Arachnida</taxon>
        <taxon>Araneae</taxon>
        <taxon>Araneomorphae</taxon>
        <taxon>Entelegynae</taxon>
        <taxon>Araneoidea</taxon>
        <taxon>Nephilidae</taxon>
        <taxon>Trichonephila</taxon>
        <taxon>Trichonephila inaurata</taxon>
    </lineage>
</organism>
<dbReference type="EMBL" id="BMAV01010798">
    <property type="protein sequence ID" value="GFY56172.1"/>
    <property type="molecule type" value="Genomic_DNA"/>
</dbReference>
<feature type="compositionally biased region" description="Basic and acidic residues" evidence="1">
    <location>
        <begin position="34"/>
        <end position="56"/>
    </location>
</feature>
<sequence>MPPTQVWLFYPGKLKPLKAGTFCHPVGHASEAGHNCHPDIGHASDQDRNLPKRDMPPTRTELSPNLGKEFYHPDLGYTPETEKSSTTQPLDILMENGDSAVWGWDMPDAGQFSWA</sequence>
<comment type="caution">
    <text evidence="2">The sequence shown here is derived from an EMBL/GenBank/DDBJ whole genome shotgun (WGS) entry which is preliminary data.</text>
</comment>
<proteinExistence type="predicted"/>
<evidence type="ECO:0000256" key="1">
    <source>
        <dbReference type="SAM" id="MobiDB-lite"/>
    </source>
</evidence>
<accession>A0A8X6XP37</accession>
<evidence type="ECO:0000313" key="3">
    <source>
        <dbReference type="Proteomes" id="UP000886998"/>
    </source>
</evidence>
<evidence type="ECO:0000313" key="2">
    <source>
        <dbReference type="EMBL" id="GFY56172.1"/>
    </source>
</evidence>
<feature type="region of interest" description="Disordered" evidence="1">
    <location>
        <begin position="34"/>
        <end position="87"/>
    </location>
</feature>
<name>A0A8X6XP37_9ARAC</name>
<dbReference type="AlphaFoldDB" id="A0A8X6XP37"/>
<keyword evidence="3" id="KW-1185">Reference proteome</keyword>